<protein>
    <recommendedName>
        <fullName evidence="5">Ankyrin repeat domain-containing protein 53</fullName>
    </recommendedName>
</protein>
<comment type="caution">
    <text evidence="3">The sequence shown here is derived from an EMBL/GenBank/DDBJ whole genome shotgun (WGS) entry which is preliminary data.</text>
</comment>
<dbReference type="PRINTS" id="PR01415">
    <property type="entry name" value="ANKYRIN"/>
</dbReference>
<dbReference type="InterPro" id="IPR002110">
    <property type="entry name" value="Ankyrin_rpt"/>
</dbReference>
<dbReference type="AlphaFoldDB" id="A0A8T2ILQ6"/>
<sequence>GFTALHLAACHGRLPCIKLLVEEYKVNVNISSHYGWTPLHLALNPKSGPHALECVKYLKECGANINARTKSGLTPLHQAAKEGRQDCVVVLVEAGADVHATDSQGQTPLDLCKIWAHKACARYLRYKMWEKDKGDFAREMNKMDKLKQAILASEQDTYSKVKKDQTLVQHLHFCDWLDKKGLPERLKDLSCVREDVSSLSRQCESIDKLSQTKIETSGMPTPKALCHDKLKDKSNISQTDTESKYSHSKKRPVRWNTSVNPLSPPITAISRDVQGILDAPPKEGDIRSLVHITKDEDGHPMINTISGKNVTSLPNLPYEIIERKLFPNKIVHDRLLSPRDFKSTHILDVQRKLPPSKAQRPASEIPYHLRQEIDPNYIKITNDFPLTRP</sequence>
<dbReference type="Pfam" id="PF13857">
    <property type="entry name" value="Ank_5"/>
    <property type="match status" value="1"/>
</dbReference>
<dbReference type="GO" id="GO:0060236">
    <property type="term" value="P:regulation of mitotic spindle organization"/>
    <property type="evidence" value="ECO:0007669"/>
    <property type="project" value="TreeGrafter"/>
</dbReference>
<dbReference type="GO" id="GO:0000922">
    <property type="term" value="C:spindle pole"/>
    <property type="evidence" value="ECO:0007669"/>
    <property type="project" value="TreeGrafter"/>
</dbReference>
<evidence type="ECO:0008006" key="5">
    <source>
        <dbReference type="Google" id="ProtNLM"/>
    </source>
</evidence>
<dbReference type="InterPro" id="IPR036770">
    <property type="entry name" value="Ankyrin_rpt-contain_sf"/>
</dbReference>
<reference evidence="3" key="1">
    <citation type="thesis" date="2020" institute="ProQuest LLC" country="789 East Eisenhower Parkway, Ann Arbor, MI, USA">
        <title>Comparative Genomics and Chromosome Evolution.</title>
        <authorList>
            <person name="Mudd A.B."/>
        </authorList>
    </citation>
    <scope>NUCLEOTIDE SEQUENCE</scope>
    <source>
        <strain evidence="3">Female2</strain>
        <tissue evidence="3">Blood</tissue>
    </source>
</reference>
<dbReference type="PROSITE" id="PS50088">
    <property type="entry name" value="ANK_REPEAT"/>
    <property type="match status" value="3"/>
</dbReference>
<evidence type="ECO:0000313" key="3">
    <source>
        <dbReference type="EMBL" id="KAG8431096.1"/>
    </source>
</evidence>
<evidence type="ECO:0000256" key="1">
    <source>
        <dbReference type="PROSITE-ProRule" id="PRU00023"/>
    </source>
</evidence>
<dbReference type="PROSITE" id="PS50297">
    <property type="entry name" value="ANK_REP_REGION"/>
    <property type="match status" value="2"/>
</dbReference>
<dbReference type="GO" id="GO:1902412">
    <property type="term" value="P:regulation of mitotic cytokinesis"/>
    <property type="evidence" value="ECO:0007669"/>
    <property type="project" value="InterPro"/>
</dbReference>
<dbReference type="GO" id="GO:0007080">
    <property type="term" value="P:mitotic metaphase chromosome alignment"/>
    <property type="evidence" value="ECO:0007669"/>
    <property type="project" value="TreeGrafter"/>
</dbReference>
<evidence type="ECO:0000313" key="4">
    <source>
        <dbReference type="Proteomes" id="UP000812440"/>
    </source>
</evidence>
<organism evidence="3 4">
    <name type="scientific">Hymenochirus boettgeri</name>
    <name type="common">Congo dwarf clawed frog</name>
    <dbReference type="NCBI Taxonomy" id="247094"/>
    <lineage>
        <taxon>Eukaryota</taxon>
        <taxon>Metazoa</taxon>
        <taxon>Chordata</taxon>
        <taxon>Craniata</taxon>
        <taxon>Vertebrata</taxon>
        <taxon>Euteleostomi</taxon>
        <taxon>Amphibia</taxon>
        <taxon>Batrachia</taxon>
        <taxon>Anura</taxon>
        <taxon>Pipoidea</taxon>
        <taxon>Pipidae</taxon>
        <taxon>Pipinae</taxon>
        <taxon>Hymenochirus</taxon>
    </lineage>
</organism>
<dbReference type="SMART" id="SM00248">
    <property type="entry name" value="ANK"/>
    <property type="match status" value="4"/>
</dbReference>
<feature type="repeat" description="ANK" evidence="1">
    <location>
        <begin position="34"/>
        <end position="70"/>
    </location>
</feature>
<dbReference type="InterPro" id="IPR042335">
    <property type="entry name" value="ANKRD53"/>
</dbReference>
<feature type="non-terminal residue" evidence="3">
    <location>
        <position position="389"/>
    </location>
</feature>
<dbReference type="Pfam" id="PF12796">
    <property type="entry name" value="Ank_2"/>
    <property type="match status" value="1"/>
</dbReference>
<dbReference type="OrthoDB" id="10254927at2759"/>
<feature type="repeat" description="ANK" evidence="1">
    <location>
        <begin position="1"/>
        <end position="22"/>
    </location>
</feature>
<keyword evidence="1" id="KW-0040">ANK repeat</keyword>
<accession>A0A8T2ILQ6</accession>
<dbReference type="GO" id="GO:0031116">
    <property type="term" value="P:positive regulation of microtubule polymerization"/>
    <property type="evidence" value="ECO:0007669"/>
    <property type="project" value="TreeGrafter"/>
</dbReference>
<dbReference type="Gene3D" id="1.25.40.20">
    <property type="entry name" value="Ankyrin repeat-containing domain"/>
    <property type="match status" value="2"/>
</dbReference>
<proteinExistence type="predicted"/>
<dbReference type="PANTHER" id="PTHR24160:SF1">
    <property type="entry name" value="ANKYRIN REPEAT DOMAIN-CONTAINING PROTEIN 53"/>
    <property type="match status" value="1"/>
</dbReference>
<evidence type="ECO:0000256" key="2">
    <source>
        <dbReference type="SAM" id="MobiDB-lite"/>
    </source>
</evidence>
<feature type="repeat" description="ANK" evidence="1">
    <location>
        <begin position="71"/>
        <end position="103"/>
    </location>
</feature>
<dbReference type="Proteomes" id="UP000812440">
    <property type="component" value="Unassembled WGS sequence"/>
</dbReference>
<gene>
    <name evidence="3" type="ORF">GDO86_019432</name>
</gene>
<feature type="region of interest" description="Disordered" evidence="2">
    <location>
        <begin position="231"/>
        <end position="259"/>
    </location>
</feature>
<dbReference type="SUPFAM" id="SSF48403">
    <property type="entry name" value="Ankyrin repeat"/>
    <property type="match status" value="1"/>
</dbReference>
<dbReference type="EMBL" id="JAACNH010000369">
    <property type="protein sequence ID" value="KAG8431096.1"/>
    <property type="molecule type" value="Genomic_DNA"/>
</dbReference>
<name>A0A8T2ILQ6_9PIPI</name>
<keyword evidence="4" id="KW-1185">Reference proteome</keyword>
<dbReference type="PANTHER" id="PTHR24160">
    <property type="entry name" value="ANKYRIN REPEAT DOMAIN-CONTAINING PROTEIN 53"/>
    <property type="match status" value="1"/>
</dbReference>